<name>A0ABV0JUQ2_9CYAN</name>
<evidence type="ECO:0000313" key="2">
    <source>
        <dbReference type="Proteomes" id="UP001442494"/>
    </source>
</evidence>
<accession>A0ABV0JUQ2</accession>
<comment type="caution">
    <text evidence="1">The sequence shown here is derived from an EMBL/GenBank/DDBJ whole genome shotgun (WGS) entry which is preliminary data.</text>
</comment>
<dbReference type="EMBL" id="JAMPKK010000061">
    <property type="protein sequence ID" value="MEP0867190.1"/>
    <property type="molecule type" value="Genomic_DNA"/>
</dbReference>
<dbReference type="RefSeq" id="WP_199295479.1">
    <property type="nucleotide sequence ID" value="NZ_JAMPKK010000061.1"/>
</dbReference>
<organism evidence="1 2">
    <name type="scientific">Funiculus sociatus GB2-A5</name>
    <dbReference type="NCBI Taxonomy" id="2933946"/>
    <lineage>
        <taxon>Bacteria</taxon>
        <taxon>Bacillati</taxon>
        <taxon>Cyanobacteriota</taxon>
        <taxon>Cyanophyceae</taxon>
        <taxon>Coleofasciculales</taxon>
        <taxon>Coleofasciculaceae</taxon>
        <taxon>Funiculus</taxon>
    </lineage>
</organism>
<dbReference type="Proteomes" id="UP001442494">
    <property type="component" value="Unassembled WGS sequence"/>
</dbReference>
<proteinExistence type="predicted"/>
<keyword evidence="2" id="KW-1185">Reference proteome</keyword>
<protein>
    <submittedName>
        <fullName evidence="1">Uncharacterized protein</fullName>
    </submittedName>
</protein>
<sequence length="125" mass="14996">MTALFRRIQPPKTFRLTVALVAKYLKIPESLILRFEYWQNVLFVHRTDRGGQFVSYRQLRLWWDAIALLFQTCHTPTALQQLGFQIKEDSQKFSDYYKEMMEYLRQLWVKRRDYLGSLPGKESAA</sequence>
<reference evidence="1 2" key="1">
    <citation type="submission" date="2022-04" db="EMBL/GenBank/DDBJ databases">
        <title>Positive selection, recombination, and allopatry shape intraspecific diversity of widespread and dominant cyanobacteria.</title>
        <authorList>
            <person name="Wei J."/>
            <person name="Shu W."/>
            <person name="Hu C."/>
        </authorList>
    </citation>
    <scope>NUCLEOTIDE SEQUENCE [LARGE SCALE GENOMIC DNA]</scope>
    <source>
        <strain evidence="1 2">GB2-A5</strain>
    </source>
</reference>
<gene>
    <name evidence="1" type="ORF">NDI37_22315</name>
</gene>
<evidence type="ECO:0000313" key="1">
    <source>
        <dbReference type="EMBL" id="MEP0867190.1"/>
    </source>
</evidence>